<protein>
    <submittedName>
        <fullName evidence="1">Uncharacterized protein</fullName>
    </submittedName>
</protein>
<name>A0A090T2B1_9VIBR</name>
<evidence type="ECO:0000313" key="1">
    <source>
        <dbReference type="EMBL" id="GAL32869.1"/>
    </source>
</evidence>
<proteinExistence type="predicted"/>
<comment type="caution">
    <text evidence="1">The sequence shown here is derived from an EMBL/GenBank/DDBJ whole genome shotgun (WGS) entry which is preliminary data.</text>
</comment>
<reference evidence="1 2" key="1">
    <citation type="submission" date="2014-09" db="EMBL/GenBank/DDBJ databases">
        <title>Vibrio maritimus JCM 19240. (C210) whole genome shotgun sequence.</title>
        <authorList>
            <person name="Sawabe T."/>
            <person name="Meirelles P."/>
            <person name="Nakanishi M."/>
            <person name="Sayaka M."/>
            <person name="Hattori M."/>
            <person name="Ohkuma M."/>
        </authorList>
    </citation>
    <scope>NUCLEOTIDE SEQUENCE [LARGE SCALE GENOMIC DNA]</scope>
    <source>
        <strain evidence="1 2">JCM 19240</strain>
    </source>
</reference>
<keyword evidence="2" id="KW-1185">Reference proteome</keyword>
<dbReference type="AlphaFoldDB" id="A0A090T2B1"/>
<accession>A0A090T2B1</accession>
<dbReference type="Proteomes" id="UP000029224">
    <property type="component" value="Unassembled WGS sequence"/>
</dbReference>
<evidence type="ECO:0000313" key="2">
    <source>
        <dbReference type="Proteomes" id="UP000029224"/>
    </source>
</evidence>
<dbReference type="EMBL" id="BBMT01000002">
    <property type="protein sequence ID" value="GAL32869.1"/>
    <property type="molecule type" value="Genomic_DNA"/>
</dbReference>
<organism evidence="1 2">
    <name type="scientific">Vibrio maritimus</name>
    <dbReference type="NCBI Taxonomy" id="990268"/>
    <lineage>
        <taxon>Bacteria</taxon>
        <taxon>Pseudomonadati</taxon>
        <taxon>Pseudomonadota</taxon>
        <taxon>Gammaproteobacteria</taxon>
        <taxon>Vibrionales</taxon>
        <taxon>Vibrionaceae</taxon>
        <taxon>Vibrio</taxon>
    </lineage>
</organism>
<reference evidence="1 2" key="2">
    <citation type="submission" date="2014-09" db="EMBL/GenBank/DDBJ databases">
        <authorList>
            <consortium name="NBRP consortium"/>
            <person name="Sawabe T."/>
            <person name="Meirelles P."/>
            <person name="Nakanishi M."/>
            <person name="Sayaka M."/>
            <person name="Hattori M."/>
            <person name="Ohkuma M."/>
        </authorList>
    </citation>
    <scope>NUCLEOTIDE SEQUENCE [LARGE SCALE GENOMIC DNA]</scope>
    <source>
        <strain evidence="1 2">JCM 19240</strain>
    </source>
</reference>
<gene>
    <name evidence="1" type="ORF">JCM19240_6301</name>
</gene>
<sequence length="68" mass="7688">MGELYILRVTSGPVYDALTTLMKKDINELLSLSLSHARNLENEMTAIIGYCELVDITEEVLIRLEMNS</sequence>